<dbReference type="RefSeq" id="WP_229484616.1">
    <property type="nucleotide sequence ID" value="NZ_JAIVFQ010000012.1"/>
</dbReference>
<evidence type="ECO:0000313" key="1">
    <source>
        <dbReference type="EMBL" id="MCC5599795.1"/>
    </source>
</evidence>
<organism evidence="1 2">
    <name type="scientific">Nostoc favosum CHAB5714</name>
    <dbReference type="NCBI Taxonomy" id="2780399"/>
    <lineage>
        <taxon>Bacteria</taxon>
        <taxon>Bacillati</taxon>
        <taxon>Cyanobacteriota</taxon>
        <taxon>Cyanophyceae</taxon>
        <taxon>Nostocales</taxon>
        <taxon>Nostocaceae</taxon>
        <taxon>Nostoc</taxon>
        <taxon>Nostoc favosum</taxon>
    </lineage>
</organism>
<dbReference type="Proteomes" id="UP001199525">
    <property type="component" value="Unassembled WGS sequence"/>
</dbReference>
<proteinExistence type="predicted"/>
<evidence type="ECO:0000313" key="2">
    <source>
        <dbReference type="Proteomes" id="UP001199525"/>
    </source>
</evidence>
<dbReference type="EMBL" id="JAIVFQ010000012">
    <property type="protein sequence ID" value="MCC5599795.1"/>
    <property type="molecule type" value="Genomic_DNA"/>
</dbReference>
<protein>
    <submittedName>
        <fullName evidence="1">Uncharacterized protein</fullName>
    </submittedName>
</protein>
<sequence length="106" mass="11648">MKLRHFKESKAVASRVLPVMPSETAIKEAISTTGYDACSRSVFNRRRLANTTLGDATRSLLPGRGTLSASLTLVILLAKAVNHLSLQLLIFLTPSFNYPNSRFLTL</sequence>
<accession>A0ABS8I6I8</accession>
<name>A0ABS8I6I8_9NOSO</name>
<keyword evidence="2" id="KW-1185">Reference proteome</keyword>
<comment type="caution">
    <text evidence="1">The sequence shown here is derived from an EMBL/GenBank/DDBJ whole genome shotgun (WGS) entry which is preliminary data.</text>
</comment>
<gene>
    <name evidence="1" type="ORF">LC586_11270</name>
</gene>
<reference evidence="1 2" key="1">
    <citation type="journal article" date="2021" name="Microorganisms">
        <title>Genome Evolution of Filamentous Cyanobacterium Nostoc Species: From Facultative Symbiosis to Free Living.</title>
        <authorList>
            <person name="Huo D."/>
            <person name="Li H."/>
            <person name="Cai F."/>
            <person name="Guo X."/>
            <person name="Qiao Z."/>
            <person name="Wang W."/>
            <person name="Yu G."/>
            <person name="Li R."/>
        </authorList>
    </citation>
    <scope>NUCLEOTIDE SEQUENCE [LARGE SCALE GENOMIC DNA]</scope>
    <source>
        <strain evidence="1 2">CHAB 5714</strain>
    </source>
</reference>